<dbReference type="EC" id="3.2.1.51" evidence="3"/>
<keyword evidence="11" id="KW-1185">Reference proteome</keyword>
<evidence type="ECO:0000256" key="6">
    <source>
        <dbReference type="ARBA" id="ARBA00023295"/>
    </source>
</evidence>
<feature type="domain" description="Alpha-L-fucosidase C-terminal" evidence="9">
    <location>
        <begin position="463"/>
        <end position="538"/>
    </location>
</feature>
<sequence length="552" mass="61702">MKPTRRDLFSGAAAASMAFASANASAEILTPPGFDKIADGPFKPTWDSLNAAYKTPDWFRDAKFGLWAHWGPQCVPEAGDWYARGMYEQGSPAYEHHLKTYGHPADTGFMDIYPQWRAENWNPDDLLDLYVKAGAKYFVAMANHHDNFDAYDSKFHDWNSVRIGPKKDIIGIWEKAARKRGLRFGVSNHSAHAWHWFQTAYGYDPEGPRRGERYDAFKRFKADGLGTWWEGLDPQELYGGAVMPLPPGVTSIAEANKWHEANDGAWNEKAPLSNPAFVRQWYLRCKDLIDSYKPDLVYFDNFDLPLEQAGLDVTAHYYNASMGWHGGKLEAVVNIKPGDRKVPGVVADVERGLRAEISPTPWQTDTCLGSWHYSREIFDKKRYRPAAEVIHRLCDIVSKNGNLLLSVPVRGDGTIDSEERRIVEEIGGWMGRFSDAIHGTRPWVIYGEGPTSVVTGMFSEGKQQPFTAKDIRFTTKGKALYALTLGRPEGGKVSVVSLAQGGPHARRAVKRVTLAGDKTPLTFHQDRAGLHVTVPDAALHPFGVALRIEGVI</sequence>
<dbReference type="Pfam" id="PF16757">
    <property type="entry name" value="Fucosidase_C"/>
    <property type="match status" value="1"/>
</dbReference>
<dbReference type="SUPFAM" id="SSF51445">
    <property type="entry name" value="(Trans)glycosidases"/>
    <property type="match status" value="1"/>
</dbReference>
<comment type="function">
    <text evidence="1">Alpha-L-fucosidase is responsible for hydrolyzing the alpha-1,6-linked fucose joined to the reducing-end N-acetylglucosamine of the carbohydrate moieties of glycoproteins.</text>
</comment>
<keyword evidence="6" id="KW-0326">Glycosidase</keyword>
<dbReference type="PIRSF" id="PIRSF001092">
    <property type="entry name" value="Alpha-L-fucosidase"/>
    <property type="match status" value="1"/>
</dbReference>
<dbReference type="PROSITE" id="PS51318">
    <property type="entry name" value="TAT"/>
    <property type="match status" value="1"/>
</dbReference>
<dbReference type="InterPro" id="IPR017853">
    <property type="entry name" value="GH"/>
</dbReference>
<organism evidence="10 11">
    <name type="scientific">Caulobacter segnis</name>
    <dbReference type="NCBI Taxonomy" id="88688"/>
    <lineage>
        <taxon>Bacteria</taxon>
        <taxon>Pseudomonadati</taxon>
        <taxon>Pseudomonadota</taxon>
        <taxon>Alphaproteobacteria</taxon>
        <taxon>Caulobacterales</taxon>
        <taxon>Caulobacteraceae</taxon>
        <taxon>Caulobacter</taxon>
    </lineage>
</organism>
<dbReference type="PANTHER" id="PTHR10030:SF37">
    <property type="entry name" value="ALPHA-L-FUCOSIDASE-RELATED"/>
    <property type="match status" value="1"/>
</dbReference>
<dbReference type="InterPro" id="IPR031919">
    <property type="entry name" value="Fucosidase_C"/>
</dbReference>
<dbReference type="Pfam" id="PF01120">
    <property type="entry name" value="Alpha_L_fucos"/>
    <property type="match status" value="1"/>
</dbReference>
<dbReference type="InterPro" id="IPR013780">
    <property type="entry name" value="Glyco_hydro_b"/>
</dbReference>
<reference evidence="10 11" key="1">
    <citation type="journal article" date="2015" name="Biotechnol. Bioeng.">
        <title>Genome sequence and phenotypic characterization of Caulobacter segnis.</title>
        <authorList>
            <person name="Patel S."/>
            <person name="Fletcher B."/>
            <person name="Scott D.C."/>
            <person name="Ely B."/>
        </authorList>
    </citation>
    <scope>NUCLEOTIDE SEQUENCE [LARGE SCALE GENOMIC DNA]</scope>
    <source>
        <strain evidence="10 11">TK0059</strain>
    </source>
</reference>
<evidence type="ECO:0000256" key="1">
    <source>
        <dbReference type="ARBA" id="ARBA00004071"/>
    </source>
</evidence>
<protein>
    <recommendedName>
        <fullName evidence="3">alpha-L-fucosidase</fullName>
        <ecNumber evidence="3">3.2.1.51</ecNumber>
    </recommendedName>
</protein>
<evidence type="ECO:0000313" key="11">
    <source>
        <dbReference type="Proteomes" id="UP000240527"/>
    </source>
</evidence>
<feature type="chain" id="PRO_5045077999" description="alpha-L-fucosidase" evidence="7">
    <location>
        <begin position="27"/>
        <end position="552"/>
    </location>
</feature>
<evidence type="ECO:0000256" key="4">
    <source>
        <dbReference type="ARBA" id="ARBA00022729"/>
    </source>
</evidence>
<dbReference type="Gene3D" id="2.60.40.1180">
    <property type="entry name" value="Golgi alpha-mannosidase II"/>
    <property type="match status" value="1"/>
</dbReference>
<dbReference type="EMBL" id="CP027850">
    <property type="protein sequence ID" value="AVQ02044.1"/>
    <property type="molecule type" value="Genomic_DNA"/>
</dbReference>
<proteinExistence type="inferred from homology"/>
<dbReference type="InterPro" id="IPR057739">
    <property type="entry name" value="Glyco_hydro_29_N"/>
</dbReference>
<dbReference type="InterPro" id="IPR006311">
    <property type="entry name" value="TAT_signal"/>
</dbReference>
<comment type="similarity">
    <text evidence="2">Belongs to the glycosyl hydrolase 29 family.</text>
</comment>
<evidence type="ECO:0000256" key="3">
    <source>
        <dbReference type="ARBA" id="ARBA00012662"/>
    </source>
</evidence>
<dbReference type="PANTHER" id="PTHR10030">
    <property type="entry name" value="ALPHA-L-FUCOSIDASE"/>
    <property type="match status" value="1"/>
</dbReference>
<dbReference type="InterPro" id="IPR016286">
    <property type="entry name" value="FUC_metazoa-typ"/>
</dbReference>
<evidence type="ECO:0000259" key="9">
    <source>
        <dbReference type="Pfam" id="PF16757"/>
    </source>
</evidence>
<gene>
    <name evidence="10" type="ORF">B7G68_09430</name>
</gene>
<dbReference type="InterPro" id="IPR000933">
    <property type="entry name" value="Glyco_hydro_29"/>
</dbReference>
<evidence type="ECO:0000259" key="8">
    <source>
        <dbReference type="Pfam" id="PF01120"/>
    </source>
</evidence>
<evidence type="ECO:0000256" key="7">
    <source>
        <dbReference type="SAM" id="SignalP"/>
    </source>
</evidence>
<accession>A0ABM6TFX4</accession>
<dbReference type="Gene3D" id="3.20.20.80">
    <property type="entry name" value="Glycosidases"/>
    <property type="match status" value="1"/>
</dbReference>
<dbReference type="SMART" id="SM00812">
    <property type="entry name" value="Alpha_L_fucos"/>
    <property type="match status" value="1"/>
</dbReference>
<keyword evidence="4 7" id="KW-0732">Signal</keyword>
<evidence type="ECO:0000256" key="2">
    <source>
        <dbReference type="ARBA" id="ARBA00007951"/>
    </source>
</evidence>
<keyword evidence="5" id="KW-0378">Hydrolase</keyword>
<dbReference type="Proteomes" id="UP000240527">
    <property type="component" value="Chromosome"/>
</dbReference>
<evidence type="ECO:0000313" key="10">
    <source>
        <dbReference type="EMBL" id="AVQ02044.1"/>
    </source>
</evidence>
<dbReference type="RefSeq" id="WP_013078968.1">
    <property type="nucleotide sequence ID" value="NZ_CP027850.1"/>
</dbReference>
<evidence type="ECO:0000256" key="5">
    <source>
        <dbReference type="ARBA" id="ARBA00022801"/>
    </source>
</evidence>
<feature type="signal peptide" evidence="7">
    <location>
        <begin position="1"/>
        <end position="26"/>
    </location>
</feature>
<feature type="domain" description="Glycoside hydrolase family 29 N-terminal" evidence="8">
    <location>
        <begin position="38"/>
        <end position="432"/>
    </location>
</feature>
<name>A0ABM6TFX4_9CAUL</name>